<dbReference type="EMBL" id="JAIWYP010000012">
    <property type="protein sequence ID" value="KAH3727225.1"/>
    <property type="molecule type" value="Genomic_DNA"/>
</dbReference>
<accession>A0A9D4HQG3</accession>
<name>A0A9D4HQG3_DREPO</name>
<proteinExistence type="predicted"/>
<comment type="caution">
    <text evidence="1">The sequence shown here is derived from an EMBL/GenBank/DDBJ whole genome shotgun (WGS) entry which is preliminary data.</text>
</comment>
<dbReference type="AlphaFoldDB" id="A0A9D4HQG3"/>
<gene>
    <name evidence="1" type="ORF">DPMN_053154</name>
</gene>
<dbReference type="Proteomes" id="UP000828390">
    <property type="component" value="Unassembled WGS sequence"/>
</dbReference>
<evidence type="ECO:0000313" key="2">
    <source>
        <dbReference type="Proteomes" id="UP000828390"/>
    </source>
</evidence>
<reference evidence="1" key="1">
    <citation type="journal article" date="2019" name="bioRxiv">
        <title>The Genome of the Zebra Mussel, Dreissena polymorpha: A Resource for Invasive Species Research.</title>
        <authorList>
            <person name="McCartney M.A."/>
            <person name="Auch B."/>
            <person name="Kono T."/>
            <person name="Mallez S."/>
            <person name="Zhang Y."/>
            <person name="Obille A."/>
            <person name="Becker A."/>
            <person name="Abrahante J.E."/>
            <person name="Garbe J."/>
            <person name="Badalamenti J.P."/>
            <person name="Herman A."/>
            <person name="Mangelson H."/>
            <person name="Liachko I."/>
            <person name="Sullivan S."/>
            <person name="Sone E.D."/>
            <person name="Koren S."/>
            <person name="Silverstein K.A.T."/>
            <person name="Beckman K.B."/>
            <person name="Gohl D.M."/>
        </authorList>
    </citation>
    <scope>NUCLEOTIDE SEQUENCE</scope>
    <source>
        <strain evidence="1">Duluth1</strain>
        <tissue evidence="1">Whole animal</tissue>
    </source>
</reference>
<keyword evidence="2" id="KW-1185">Reference proteome</keyword>
<sequence>MGGNIENNVNSLFLEGLKLPNVNFSSVIRKQSSDNGNGNGNKSGVVIVKFQTAEDQKMVMTNKKDLFKSRQYSNVFIYHDQLKNERLMASNFRTLLAALRQNDNRIGMRGSRVVINNNADSQQEGFSNSRMDHEFSVIIKGETTLTIIIRLITVVYQKAQIVVLVAVTEGTLLVRTAGEISDEGVEIEVVEETVVVETTVVESLETVTLVTKTFS</sequence>
<protein>
    <submittedName>
        <fullName evidence="1">Uncharacterized protein</fullName>
    </submittedName>
</protein>
<organism evidence="1 2">
    <name type="scientific">Dreissena polymorpha</name>
    <name type="common">Zebra mussel</name>
    <name type="synonym">Mytilus polymorpha</name>
    <dbReference type="NCBI Taxonomy" id="45954"/>
    <lineage>
        <taxon>Eukaryota</taxon>
        <taxon>Metazoa</taxon>
        <taxon>Spiralia</taxon>
        <taxon>Lophotrochozoa</taxon>
        <taxon>Mollusca</taxon>
        <taxon>Bivalvia</taxon>
        <taxon>Autobranchia</taxon>
        <taxon>Heteroconchia</taxon>
        <taxon>Euheterodonta</taxon>
        <taxon>Imparidentia</taxon>
        <taxon>Neoheterodontei</taxon>
        <taxon>Myida</taxon>
        <taxon>Dreissenoidea</taxon>
        <taxon>Dreissenidae</taxon>
        <taxon>Dreissena</taxon>
    </lineage>
</organism>
<reference evidence="1" key="2">
    <citation type="submission" date="2020-11" db="EMBL/GenBank/DDBJ databases">
        <authorList>
            <person name="McCartney M.A."/>
            <person name="Auch B."/>
            <person name="Kono T."/>
            <person name="Mallez S."/>
            <person name="Becker A."/>
            <person name="Gohl D.M."/>
            <person name="Silverstein K.A.T."/>
            <person name="Koren S."/>
            <person name="Bechman K.B."/>
            <person name="Herman A."/>
            <person name="Abrahante J.E."/>
            <person name="Garbe J."/>
        </authorList>
    </citation>
    <scope>NUCLEOTIDE SEQUENCE</scope>
    <source>
        <strain evidence="1">Duluth1</strain>
        <tissue evidence="1">Whole animal</tissue>
    </source>
</reference>
<evidence type="ECO:0000313" key="1">
    <source>
        <dbReference type="EMBL" id="KAH3727225.1"/>
    </source>
</evidence>